<evidence type="ECO:0000256" key="1">
    <source>
        <dbReference type="ARBA" id="ARBA00005964"/>
    </source>
</evidence>
<feature type="domain" description="Carboxylesterase type B" evidence="4">
    <location>
        <begin position="46"/>
        <end position="529"/>
    </location>
</feature>
<protein>
    <recommendedName>
        <fullName evidence="3">Carboxylic ester hydrolase</fullName>
        <ecNumber evidence="3">3.1.1.-</ecNumber>
    </recommendedName>
</protein>
<dbReference type="EMBL" id="JBEZFP010000241">
    <property type="protein sequence ID" value="MEU8140109.1"/>
    <property type="molecule type" value="Genomic_DNA"/>
</dbReference>
<gene>
    <name evidence="5" type="ORF">AB0C36_42320</name>
</gene>
<dbReference type="Gene3D" id="3.40.50.1820">
    <property type="entry name" value="alpha/beta hydrolase"/>
    <property type="match status" value="1"/>
</dbReference>
<feature type="chain" id="PRO_5044979448" description="Carboxylic ester hydrolase" evidence="3">
    <location>
        <begin position="40"/>
        <end position="537"/>
    </location>
</feature>
<dbReference type="InterPro" id="IPR029058">
    <property type="entry name" value="AB_hydrolase_fold"/>
</dbReference>
<evidence type="ECO:0000313" key="6">
    <source>
        <dbReference type="Proteomes" id="UP001551482"/>
    </source>
</evidence>
<dbReference type="SUPFAM" id="SSF53474">
    <property type="entry name" value="alpha/beta-Hydrolases"/>
    <property type="match status" value="1"/>
</dbReference>
<comment type="caution">
    <text evidence="5">The sequence shown here is derived from an EMBL/GenBank/DDBJ whole genome shotgun (WGS) entry which is preliminary data.</text>
</comment>
<evidence type="ECO:0000259" key="4">
    <source>
        <dbReference type="Pfam" id="PF00135"/>
    </source>
</evidence>
<dbReference type="Pfam" id="PF00135">
    <property type="entry name" value="COesterase"/>
    <property type="match status" value="1"/>
</dbReference>
<sequence>MHRPGQVHRGPLRSRARTVAAAVALGVLVALTTAGPAAAGRGGSPAPVVATSSGTVRGQVHDGAEEFLGIPYAAPPVGDRRFRAPRPHARWSGVREATTQGPACVQFAAFGIDPAQPRSEDCLNLDVYRPRGTRPGAVLPVVLWIHGGGFVQGTGTQFAGRAMADDYNVIIVSINYRLGALGYLGLPGFDAETPEGSGNWGLLDQIAALRWIKDNAKAFGGNPRNVTVTGQSAGSGSVCGILASPLASGLAAKAVLQSGPCTLLAARSRADAQAQGTAFATGLGCPDPATAAACLRAVPAAALTAAGMQLPVPGLTSGVPALPVDPAAAIGSGHWNKMPVLIGSTRSEGRMFALDQVAMTPDQYPAYLARQYGPLAPEVLARYPLSAYASPYHAVSAIVGDASFICQTSVTAELLRRQVPTYRYEFDDPESPPLVGLDLPGLDMGNAHSAELAYLFDFTMQARPFTAQQAAMADRMKHAWAAFAWTSTPNAWGLTLWPPLTARGEVLKFRPAGDIRFRSFDDEHHCGFWNSSAAPGR</sequence>
<evidence type="ECO:0000256" key="3">
    <source>
        <dbReference type="RuleBase" id="RU361235"/>
    </source>
</evidence>
<dbReference type="RefSeq" id="WP_358364918.1">
    <property type="nucleotide sequence ID" value="NZ_JBEZFP010000241.1"/>
</dbReference>
<dbReference type="InterPro" id="IPR050309">
    <property type="entry name" value="Type-B_Carboxylest/Lipase"/>
</dbReference>
<dbReference type="InterPro" id="IPR019826">
    <property type="entry name" value="Carboxylesterase_B_AS"/>
</dbReference>
<keyword evidence="6" id="KW-1185">Reference proteome</keyword>
<dbReference type="Proteomes" id="UP001551482">
    <property type="component" value="Unassembled WGS sequence"/>
</dbReference>
<reference evidence="5 6" key="1">
    <citation type="submission" date="2024-06" db="EMBL/GenBank/DDBJ databases">
        <title>The Natural Products Discovery Center: Release of the First 8490 Sequenced Strains for Exploring Actinobacteria Biosynthetic Diversity.</title>
        <authorList>
            <person name="Kalkreuter E."/>
            <person name="Kautsar S.A."/>
            <person name="Yang D."/>
            <person name="Bader C.D."/>
            <person name="Teijaro C.N."/>
            <person name="Fluegel L."/>
            <person name="Davis C.M."/>
            <person name="Simpson J.R."/>
            <person name="Lauterbach L."/>
            <person name="Steele A.D."/>
            <person name="Gui C."/>
            <person name="Meng S."/>
            <person name="Li G."/>
            <person name="Viehrig K."/>
            <person name="Ye F."/>
            <person name="Su P."/>
            <person name="Kiefer A.F."/>
            <person name="Nichols A."/>
            <person name="Cepeda A.J."/>
            <person name="Yan W."/>
            <person name="Fan B."/>
            <person name="Jiang Y."/>
            <person name="Adhikari A."/>
            <person name="Zheng C.-J."/>
            <person name="Schuster L."/>
            <person name="Cowan T.M."/>
            <person name="Smanski M.J."/>
            <person name="Chevrette M.G."/>
            <person name="De Carvalho L.P.S."/>
            <person name="Shen B."/>
        </authorList>
    </citation>
    <scope>NUCLEOTIDE SEQUENCE [LARGE SCALE GENOMIC DNA]</scope>
    <source>
        <strain evidence="5 6">NPDC048946</strain>
    </source>
</reference>
<comment type="similarity">
    <text evidence="1 3">Belongs to the type-B carboxylesterase/lipase family.</text>
</comment>
<dbReference type="EC" id="3.1.1.-" evidence="3"/>
<dbReference type="PROSITE" id="PS00122">
    <property type="entry name" value="CARBOXYLESTERASE_B_1"/>
    <property type="match status" value="1"/>
</dbReference>
<dbReference type="PANTHER" id="PTHR11559">
    <property type="entry name" value="CARBOXYLESTERASE"/>
    <property type="match status" value="1"/>
</dbReference>
<keyword evidence="2 3" id="KW-0378">Hydrolase</keyword>
<name>A0ABV3DY80_9ACTN</name>
<accession>A0ABV3DY80</accession>
<keyword evidence="3" id="KW-0732">Signal</keyword>
<feature type="signal peptide" evidence="3">
    <location>
        <begin position="1"/>
        <end position="39"/>
    </location>
</feature>
<organism evidence="5 6">
    <name type="scientific">Streptodolium elevatio</name>
    <dbReference type="NCBI Taxonomy" id="3157996"/>
    <lineage>
        <taxon>Bacteria</taxon>
        <taxon>Bacillati</taxon>
        <taxon>Actinomycetota</taxon>
        <taxon>Actinomycetes</taxon>
        <taxon>Kitasatosporales</taxon>
        <taxon>Streptomycetaceae</taxon>
        <taxon>Streptodolium</taxon>
    </lineage>
</organism>
<evidence type="ECO:0000256" key="2">
    <source>
        <dbReference type="ARBA" id="ARBA00022801"/>
    </source>
</evidence>
<dbReference type="InterPro" id="IPR002018">
    <property type="entry name" value="CarbesteraseB"/>
</dbReference>
<proteinExistence type="inferred from homology"/>
<evidence type="ECO:0000313" key="5">
    <source>
        <dbReference type="EMBL" id="MEU8140109.1"/>
    </source>
</evidence>